<dbReference type="SUPFAM" id="SSF54160">
    <property type="entry name" value="Chromo domain-like"/>
    <property type="match status" value="1"/>
</dbReference>
<protein>
    <recommendedName>
        <fullName evidence="4">Chromo domain-containing protein</fullName>
    </recommendedName>
</protein>
<dbReference type="GO" id="GO:0005634">
    <property type="term" value="C:nucleus"/>
    <property type="evidence" value="ECO:0007669"/>
    <property type="project" value="UniProtKB-SubCell"/>
</dbReference>
<comment type="subcellular location">
    <subcellularLocation>
        <location evidence="1">Nucleus</location>
    </subcellularLocation>
</comment>
<name>A0A1D1W330_RAMVA</name>
<dbReference type="STRING" id="947166.A0A1D1W330"/>
<proteinExistence type="predicted"/>
<accession>A0A1D1W330</accession>
<evidence type="ECO:0000256" key="3">
    <source>
        <dbReference type="SAM" id="MobiDB-lite"/>
    </source>
</evidence>
<feature type="region of interest" description="Disordered" evidence="3">
    <location>
        <begin position="110"/>
        <end position="205"/>
    </location>
</feature>
<dbReference type="InterPro" id="IPR051219">
    <property type="entry name" value="Heterochromatin_chromo-domain"/>
</dbReference>
<keyword evidence="6" id="KW-1185">Reference proteome</keyword>
<dbReference type="PROSITE" id="PS50013">
    <property type="entry name" value="CHROMO_2"/>
    <property type="match status" value="1"/>
</dbReference>
<comment type="caution">
    <text evidence="5">The sequence shown here is derived from an EMBL/GenBank/DDBJ whole genome shotgun (WGS) entry which is preliminary data.</text>
</comment>
<dbReference type="Proteomes" id="UP000186922">
    <property type="component" value="Unassembled WGS sequence"/>
</dbReference>
<feature type="region of interest" description="Disordered" evidence="3">
    <location>
        <begin position="1"/>
        <end position="48"/>
    </location>
</feature>
<dbReference type="InterPro" id="IPR016197">
    <property type="entry name" value="Chromo-like_dom_sf"/>
</dbReference>
<feature type="region of interest" description="Disordered" evidence="3">
    <location>
        <begin position="227"/>
        <end position="250"/>
    </location>
</feature>
<dbReference type="SMART" id="SM00298">
    <property type="entry name" value="CHROMO"/>
    <property type="match status" value="1"/>
</dbReference>
<dbReference type="Pfam" id="PF00385">
    <property type="entry name" value="Chromo"/>
    <property type="match status" value="1"/>
</dbReference>
<dbReference type="EMBL" id="BDGG01000016">
    <property type="protein sequence ID" value="GAV07940.1"/>
    <property type="molecule type" value="Genomic_DNA"/>
</dbReference>
<feature type="compositionally biased region" description="Low complexity" evidence="3">
    <location>
        <begin position="127"/>
        <end position="142"/>
    </location>
</feature>
<evidence type="ECO:0000313" key="5">
    <source>
        <dbReference type="EMBL" id="GAV07940.1"/>
    </source>
</evidence>
<dbReference type="CDD" id="cd00024">
    <property type="entry name" value="CD_CSD"/>
    <property type="match status" value="1"/>
</dbReference>
<gene>
    <name evidence="5" type="primary">RvY_17714-1</name>
    <name evidence="5" type="synonym">RvY_17714.1</name>
    <name evidence="5" type="ORF">RvY_17714</name>
</gene>
<feature type="compositionally biased region" description="Basic residues" evidence="3">
    <location>
        <begin position="110"/>
        <end position="125"/>
    </location>
</feature>
<sequence>MDLCPSRAEQASAPATSTVAVPLSIPSEPSIGASPDTQVATDPLPSRSKVARPDEEIFFVDKILKKRVNNKGEILYYVKWKNYDSKHNTWEPATSFNDVALIENWEAKRKRGKKMKRGGKTRKLAKPVSDSSSVPSDSCSVSTRTSFNDHEPSESSCDIIMKTKPSKKAKVKRVPVPRQERAGGLSPEASTSASTSIAGSVLDGKKKKQIGLLERGFKKVEKKLGLKKIKEGEGESQPEAGKVSTPVKTEGPLKLSKMDFLLSQKKLTPEKVPKKKKKKTGIIRKKLELGSPKTKLKTGEKEVRKKFNADRTSKDVPVRDTVMSEFTELASRDFALKYLQKGDPSIMVEMTIIKDGDKEILFEEIRFGTGSVRRSEPLGK</sequence>
<dbReference type="OrthoDB" id="1918685at2759"/>
<reference evidence="5 6" key="1">
    <citation type="journal article" date="2016" name="Nat. Commun.">
        <title>Extremotolerant tardigrade genome and improved radiotolerance of human cultured cells by tardigrade-unique protein.</title>
        <authorList>
            <person name="Hashimoto T."/>
            <person name="Horikawa D.D."/>
            <person name="Saito Y."/>
            <person name="Kuwahara H."/>
            <person name="Kozuka-Hata H."/>
            <person name="Shin-I T."/>
            <person name="Minakuchi Y."/>
            <person name="Ohishi K."/>
            <person name="Motoyama A."/>
            <person name="Aizu T."/>
            <person name="Enomoto A."/>
            <person name="Kondo K."/>
            <person name="Tanaka S."/>
            <person name="Hara Y."/>
            <person name="Koshikawa S."/>
            <person name="Sagara H."/>
            <person name="Miura T."/>
            <person name="Yokobori S."/>
            <person name="Miyagawa K."/>
            <person name="Suzuki Y."/>
            <person name="Kubo T."/>
            <person name="Oyama M."/>
            <person name="Kohara Y."/>
            <person name="Fujiyama A."/>
            <person name="Arakawa K."/>
            <person name="Katayama T."/>
            <person name="Toyoda A."/>
            <person name="Kunieda T."/>
        </authorList>
    </citation>
    <scope>NUCLEOTIDE SEQUENCE [LARGE SCALE GENOMIC DNA]</scope>
    <source>
        <strain evidence="5 6">YOKOZUNA-1</strain>
    </source>
</reference>
<evidence type="ECO:0000256" key="1">
    <source>
        <dbReference type="ARBA" id="ARBA00004123"/>
    </source>
</evidence>
<organism evidence="5 6">
    <name type="scientific">Ramazzottius varieornatus</name>
    <name type="common">Water bear</name>
    <name type="synonym">Tardigrade</name>
    <dbReference type="NCBI Taxonomy" id="947166"/>
    <lineage>
        <taxon>Eukaryota</taxon>
        <taxon>Metazoa</taxon>
        <taxon>Ecdysozoa</taxon>
        <taxon>Tardigrada</taxon>
        <taxon>Eutardigrada</taxon>
        <taxon>Parachela</taxon>
        <taxon>Hypsibioidea</taxon>
        <taxon>Ramazzottiidae</taxon>
        <taxon>Ramazzottius</taxon>
    </lineage>
</organism>
<feature type="domain" description="Chromo" evidence="4">
    <location>
        <begin position="58"/>
        <end position="117"/>
    </location>
</feature>
<dbReference type="PANTHER" id="PTHR22812">
    <property type="entry name" value="CHROMOBOX PROTEIN"/>
    <property type="match status" value="1"/>
</dbReference>
<feature type="compositionally biased region" description="Basic residues" evidence="3">
    <location>
        <begin position="164"/>
        <end position="175"/>
    </location>
</feature>
<keyword evidence="2" id="KW-0539">Nucleus</keyword>
<dbReference type="Gene3D" id="2.40.50.40">
    <property type="match status" value="1"/>
</dbReference>
<evidence type="ECO:0000259" key="4">
    <source>
        <dbReference type="PROSITE" id="PS50013"/>
    </source>
</evidence>
<dbReference type="InterPro" id="IPR023780">
    <property type="entry name" value="Chromo_domain"/>
</dbReference>
<dbReference type="InterPro" id="IPR000953">
    <property type="entry name" value="Chromo/chromo_shadow_dom"/>
</dbReference>
<dbReference type="AlphaFoldDB" id="A0A1D1W330"/>
<evidence type="ECO:0000313" key="6">
    <source>
        <dbReference type="Proteomes" id="UP000186922"/>
    </source>
</evidence>
<evidence type="ECO:0000256" key="2">
    <source>
        <dbReference type="ARBA" id="ARBA00023242"/>
    </source>
</evidence>